<accession>A0A379UU26</accession>
<organism evidence="2 3">
    <name type="scientific">Salmonella enterica I</name>
    <dbReference type="NCBI Taxonomy" id="59201"/>
    <lineage>
        <taxon>Bacteria</taxon>
        <taxon>Pseudomonadati</taxon>
        <taxon>Pseudomonadota</taxon>
        <taxon>Gammaproteobacteria</taxon>
        <taxon>Enterobacterales</taxon>
        <taxon>Enterobacteriaceae</taxon>
        <taxon>Salmonella</taxon>
    </lineage>
</organism>
<name>A0A379UU26_SALET</name>
<proteinExistence type="predicted"/>
<dbReference type="Gene3D" id="3.40.50.720">
    <property type="entry name" value="NAD(P)-binding Rossmann-like Domain"/>
    <property type="match status" value="1"/>
</dbReference>
<dbReference type="EMBL" id="UGXK01000001">
    <property type="protein sequence ID" value="SUG71834.1"/>
    <property type="molecule type" value="Genomic_DNA"/>
</dbReference>
<evidence type="ECO:0000256" key="1">
    <source>
        <dbReference type="SAM" id="MobiDB-lite"/>
    </source>
</evidence>
<evidence type="ECO:0000313" key="3">
    <source>
        <dbReference type="Proteomes" id="UP000255534"/>
    </source>
</evidence>
<sequence>MLETLRQAGGQAARDRVTHQRDEGVEKIVASWPGRIDNQRALALGFVADKRFDDIIERFRQDDMEGRS</sequence>
<protein>
    <submittedName>
        <fullName evidence="2">NAD dependent epimerase/dehydratase family protein</fullName>
    </submittedName>
</protein>
<dbReference type="Proteomes" id="UP000255534">
    <property type="component" value="Unassembled WGS sequence"/>
</dbReference>
<feature type="region of interest" description="Disordered" evidence="1">
    <location>
        <begin position="1"/>
        <end position="20"/>
    </location>
</feature>
<reference evidence="2 3" key="1">
    <citation type="submission" date="2018-06" db="EMBL/GenBank/DDBJ databases">
        <authorList>
            <consortium name="Pathogen Informatics"/>
            <person name="Doyle S."/>
        </authorList>
    </citation>
    <scope>NUCLEOTIDE SEQUENCE [LARGE SCALE GENOMIC DNA]</scope>
    <source>
        <strain evidence="2 3">NCTC5798</strain>
    </source>
</reference>
<evidence type="ECO:0000313" key="2">
    <source>
        <dbReference type="EMBL" id="SUG71834.1"/>
    </source>
</evidence>
<dbReference type="AlphaFoldDB" id="A0A379UU26"/>
<dbReference type="Gene3D" id="3.90.25.10">
    <property type="entry name" value="UDP-galactose 4-epimerase, domain 1"/>
    <property type="match status" value="1"/>
</dbReference>
<gene>
    <name evidence="2" type="ORF">NCTC5798_03015</name>
</gene>